<dbReference type="EMBL" id="MSFI01000019">
    <property type="protein sequence ID" value="OMP66637.1"/>
    <property type="molecule type" value="Genomic_DNA"/>
</dbReference>
<dbReference type="Pfam" id="PF00132">
    <property type="entry name" value="Hexapep"/>
    <property type="match status" value="2"/>
</dbReference>
<evidence type="ECO:0000259" key="3">
    <source>
        <dbReference type="Pfam" id="PF17836"/>
    </source>
</evidence>
<comment type="caution">
    <text evidence="4">The sequence shown here is derived from an EMBL/GenBank/DDBJ whole genome shotgun (WGS) entry which is preliminary data.</text>
</comment>
<dbReference type="AlphaFoldDB" id="A0A1V2A6S6"/>
<feature type="site" description="Increases basicity of active site His" evidence="1">
    <location>
        <position position="137"/>
    </location>
</feature>
<keyword evidence="5" id="KW-1185">Reference proteome</keyword>
<dbReference type="InterPro" id="IPR011004">
    <property type="entry name" value="Trimer_LpxA-like_sf"/>
</dbReference>
<dbReference type="Gene3D" id="3.40.50.20">
    <property type="match status" value="1"/>
</dbReference>
<gene>
    <name evidence="4" type="ORF">BTO28_11380</name>
</gene>
<name>A0A1V2A6S6_9BACI</name>
<dbReference type="PANTHER" id="PTHR43300:SF7">
    <property type="entry name" value="UDP-N-ACETYLBACILLOSAMINE N-ACETYLTRANSFERASE"/>
    <property type="match status" value="1"/>
</dbReference>
<feature type="binding site" evidence="2">
    <location>
        <position position="145"/>
    </location>
    <ligand>
        <name>acetyl-CoA</name>
        <dbReference type="ChEBI" id="CHEBI:57288"/>
    </ligand>
</feature>
<proteinExistence type="predicted"/>
<dbReference type="CDD" id="cd03360">
    <property type="entry name" value="LbH_AT_putative"/>
    <property type="match status" value="1"/>
</dbReference>
<dbReference type="InterPro" id="IPR041561">
    <property type="entry name" value="PglD_N"/>
</dbReference>
<dbReference type="Pfam" id="PF17836">
    <property type="entry name" value="PglD_N"/>
    <property type="match status" value="1"/>
</dbReference>
<dbReference type="PANTHER" id="PTHR43300">
    <property type="entry name" value="ACETYLTRANSFERASE"/>
    <property type="match status" value="1"/>
</dbReference>
<reference evidence="4 5" key="1">
    <citation type="submission" date="2016-12" db="EMBL/GenBank/DDBJ databases">
        <title>Domibacillus sp. SAB 38T whole genome sequencing.</title>
        <authorList>
            <person name="Verma A."/>
            <person name="Ojha A.K."/>
            <person name="Krishnamurthi S."/>
        </authorList>
    </citation>
    <scope>NUCLEOTIDE SEQUENCE [LARGE SCALE GENOMIC DNA]</scope>
    <source>
        <strain evidence="4 5">SAB 38</strain>
    </source>
</reference>
<feature type="domain" description="PglD N-terminal" evidence="3">
    <location>
        <begin position="4"/>
        <end position="81"/>
    </location>
</feature>
<accession>A0A1V2A6S6</accession>
<feature type="binding site" evidence="2">
    <location>
        <position position="69"/>
    </location>
    <ligand>
        <name>substrate</name>
    </ligand>
</feature>
<evidence type="ECO:0000256" key="1">
    <source>
        <dbReference type="PIRSR" id="PIRSR620019-1"/>
    </source>
</evidence>
<evidence type="ECO:0000256" key="2">
    <source>
        <dbReference type="PIRSR" id="PIRSR620019-2"/>
    </source>
</evidence>
<dbReference type="NCBIfam" id="TIGR03570">
    <property type="entry name" value="NeuD_NnaD"/>
    <property type="match status" value="1"/>
</dbReference>
<dbReference type="InterPro" id="IPR050179">
    <property type="entry name" value="Trans_hexapeptide_repeat"/>
</dbReference>
<dbReference type="RefSeq" id="WP_076766327.1">
    <property type="nucleotide sequence ID" value="NZ_MSFI01000019.1"/>
</dbReference>
<organism evidence="4 5">
    <name type="scientific">Domibacillus epiphyticus</name>
    <dbReference type="NCBI Taxonomy" id="1714355"/>
    <lineage>
        <taxon>Bacteria</taxon>
        <taxon>Bacillati</taxon>
        <taxon>Bacillota</taxon>
        <taxon>Bacilli</taxon>
        <taxon>Bacillales</taxon>
        <taxon>Bacillaceae</taxon>
        <taxon>Domibacillus</taxon>
    </lineage>
</organism>
<dbReference type="SUPFAM" id="SSF51161">
    <property type="entry name" value="Trimeric LpxA-like enzymes"/>
    <property type="match status" value="1"/>
</dbReference>
<feature type="active site" description="Proton acceptor" evidence="1">
    <location>
        <position position="136"/>
    </location>
</feature>
<evidence type="ECO:0000313" key="4">
    <source>
        <dbReference type="EMBL" id="OMP66637.1"/>
    </source>
</evidence>
<dbReference type="GO" id="GO:0016740">
    <property type="term" value="F:transferase activity"/>
    <property type="evidence" value="ECO:0007669"/>
    <property type="project" value="UniProtKB-KW"/>
</dbReference>
<dbReference type="InterPro" id="IPR020019">
    <property type="entry name" value="AcTrfase_PglD-like"/>
</dbReference>
<dbReference type="Proteomes" id="UP000188613">
    <property type="component" value="Unassembled WGS sequence"/>
</dbReference>
<sequence>MKPIVVIGEGGHSKAVQDVILAEGRHEVIAILDDKNVDVFEREGVLFGPISYAEKLTAKTDAAFVVAIGNNHIREKIAMMLLEFGAAFEAVVHPFSSVSPSACIGEGTVIMAGSVINADAVIGKHVIINSSSVVEHDNHIGDFAHISPGAVLTGNVQVGKGAHIGASATVVPGQAIGDWSIVGAGAVVIEEVPDGVTVVGVPARLIGKKA</sequence>
<dbReference type="OrthoDB" id="9794407at2"/>
<dbReference type="STRING" id="1714355.BTO28_11380"/>
<dbReference type="InterPro" id="IPR001451">
    <property type="entry name" value="Hexapep"/>
</dbReference>
<keyword evidence="4" id="KW-0808">Transferase</keyword>
<evidence type="ECO:0000313" key="5">
    <source>
        <dbReference type="Proteomes" id="UP000188613"/>
    </source>
</evidence>
<dbReference type="Gene3D" id="2.160.10.10">
    <property type="entry name" value="Hexapeptide repeat proteins"/>
    <property type="match status" value="1"/>
</dbReference>
<protein>
    <submittedName>
        <fullName evidence="4">Acetyltransferase</fullName>
    </submittedName>
</protein>